<evidence type="ECO:0000313" key="2">
    <source>
        <dbReference type="Proteomes" id="UP000509241"/>
    </source>
</evidence>
<dbReference type="Proteomes" id="UP000509241">
    <property type="component" value="Chromosome"/>
</dbReference>
<reference evidence="1 2" key="1">
    <citation type="submission" date="2020-07" db="EMBL/GenBank/DDBJ databases">
        <authorList>
            <person name="Cui H."/>
        </authorList>
    </citation>
    <scope>NUCLEOTIDE SEQUENCE [LARGE SCALE GENOMIC DNA]</scope>
    <source>
        <strain evidence="1 2">YPL8</strain>
    </source>
</reference>
<proteinExistence type="predicted"/>
<dbReference type="KEGG" id="haly:HYG82_13310"/>
<gene>
    <name evidence="1" type="ORF">HYG82_13310</name>
</gene>
<dbReference type="EMBL" id="CP058601">
    <property type="protein sequence ID" value="QLG51217.1"/>
    <property type="molecule type" value="Genomic_DNA"/>
</dbReference>
<organism evidence="1 2">
    <name type="scientific">Natrinema halophilum</name>
    <dbReference type="NCBI Taxonomy" id="1699371"/>
    <lineage>
        <taxon>Archaea</taxon>
        <taxon>Methanobacteriati</taxon>
        <taxon>Methanobacteriota</taxon>
        <taxon>Stenosarchaea group</taxon>
        <taxon>Halobacteria</taxon>
        <taxon>Halobacteriales</taxon>
        <taxon>Natrialbaceae</taxon>
        <taxon>Natrinema</taxon>
    </lineage>
</organism>
<protein>
    <recommendedName>
        <fullName evidence="3">CARDB domain-containing protein</fullName>
    </recommendedName>
</protein>
<accession>A0A7D5KTB9</accession>
<sequence length="138" mass="14636">MEAGETAVVTFSVTNNIPDRPVDARLQLDLPSTGVSIAGVEGDSVESRSSTNFVTVSGGEQKSLRVRMRFNEPGEYQISAQSAYYYGNKSNVQQKAIKPISVSVTSSSSVDGTPGFSAVGTLLALCFSAYATARKCRN</sequence>
<evidence type="ECO:0008006" key="3">
    <source>
        <dbReference type="Google" id="ProtNLM"/>
    </source>
</evidence>
<keyword evidence="2" id="KW-1185">Reference proteome</keyword>
<dbReference type="AlphaFoldDB" id="A0A7D5KTB9"/>
<evidence type="ECO:0000313" key="1">
    <source>
        <dbReference type="EMBL" id="QLG51217.1"/>
    </source>
</evidence>
<name>A0A7D5KTB9_9EURY</name>